<dbReference type="PANTHER" id="PTHR11241:SF0">
    <property type="entry name" value="DEOXYURIDINE 5'-TRIPHOSPHATE NUCLEOTIDOHYDROLASE"/>
    <property type="match status" value="1"/>
</dbReference>
<evidence type="ECO:0000313" key="5">
    <source>
        <dbReference type="EMBL" id="AMQ66629.1"/>
    </source>
</evidence>
<dbReference type="OrthoDB" id="21416at10239"/>
<dbReference type="InterPro" id="IPR008181">
    <property type="entry name" value="dUTPase"/>
</dbReference>
<dbReference type="RefSeq" id="YP_009275319.1">
    <property type="nucleotide sequence ID" value="NC_030925.1"/>
</dbReference>
<evidence type="ECO:0000256" key="2">
    <source>
        <dbReference type="ARBA" id="ARBA00012379"/>
    </source>
</evidence>
<dbReference type="Proteomes" id="UP000201588">
    <property type="component" value="Segment"/>
</dbReference>
<dbReference type="PANTHER" id="PTHR11241">
    <property type="entry name" value="DEOXYURIDINE 5'-TRIPHOSPHATE NUCLEOTIDOHYDROLASE"/>
    <property type="match status" value="1"/>
</dbReference>
<dbReference type="GO" id="GO:0004170">
    <property type="term" value="F:dUTP diphosphatase activity"/>
    <property type="evidence" value="ECO:0007669"/>
    <property type="project" value="UniProtKB-EC"/>
</dbReference>
<keyword evidence="3" id="KW-0546">Nucleotide metabolism</keyword>
<evidence type="ECO:0000256" key="1">
    <source>
        <dbReference type="ARBA" id="ARBA00006581"/>
    </source>
</evidence>
<dbReference type="SUPFAM" id="SSF51283">
    <property type="entry name" value="dUTPase-like"/>
    <property type="match status" value="1"/>
</dbReference>
<dbReference type="KEGG" id="vg:28799514"/>
<dbReference type="Pfam" id="PF00692">
    <property type="entry name" value="dUTPase"/>
    <property type="match status" value="1"/>
</dbReference>
<dbReference type="GO" id="GO:0000287">
    <property type="term" value="F:magnesium ion binding"/>
    <property type="evidence" value="ECO:0007669"/>
    <property type="project" value="InterPro"/>
</dbReference>
<accession>A0A142F1H2</accession>
<evidence type="ECO:0000259" key="4">
    <source>
        <dbReference type="Pfam" id="PF00692"/>
    </source>
</evidence>
<dbReference type="GeneID" id="28799514"/>
<feature type="domain" description="dUTPase-like" evidence="4">
    <location>
        <begin position="18"/>
        <end position="102"/>
    </location>
</feature>
<dbReference type="Gene3D" id="2.70.40.10">
    <property type="match status" value="1"/>
</dbReference>
<dbReference type="GO" id="GO:0006226">
    <property type="term" value="P:dUMP biosynthetic process"/>
    <property type="evidence" value="ECO:0007669"/>
    <property type="project" value="InterPro"/>
</dbReference>
<organism evidence="5 6">
    <name type="scientific">Bacillus phage Shbh1</name>
    <dbReference type="NCBI Taxonomy" id="1796992"/>
    <lineage>
        <taxon>Viruses</taxon>
        <taxon>Duplodnaviria</taxon>
        <taxon>Heunggongvirae</taxon>
        <taxon>Uroviricota</taxon>
        <taxon>Caudoviricetes</taxon>
        <taxon>Herelleviridae</taxon>
        <taxon>Bastillevirinae</taxon>
        <taxon>Shalavirus</taxon>
        <taxon>Shalavirus Shbh1</taxon>
    </lineage>
</organism>
<name>A0A142F1H2_9CAUD</name>
<dbReference type="InterPro" id="IPR029054">
    <property type="entry name" value="dUTPase-like"/>
</dbReference>
<dbReference type="GO" id="GO:0046081">
    <property type="term" value="P:dUTP catabolic process"/>
    <property type="evidence" value="ECO:0007669"/>
    <property type="project" value="InterPro"/>
</dbReference>
<evidence type="ECO:0000313" key="6">
    <source>
        <dbReference type="Proteomes" id="UP000201588"/>
    </source>
</evidence>
<keyword evidence="6" id="KW-1185">Reference proteome</keyword>
<dbReference type="EMBL" id="KU640380">
    <property type="protein sequence ID" value="AMQ66629.1"/>
    <property type="molecule type" value="Genomic_DNA"/>
</dbReference>
<dbReference type="InterPro" id="IPR036157">
    <property type="entry name" value="dUTPase-like_sf"/>
</dbReference>
<comment type="similarity">
    <text evidence="1">Belongs to the dUTPase family.</text>
</comment>
<sequence>MNLKKIEVLYNTKNGVRPSQGYEGDFAYDIYASEGRLVPPLTFKSVPIPTDLKIAFDPSDIGMKISLRSGVANNTPLVISNAPGIVEGTYRGEVKVLVRNTFIDNRLVEFAFNEKGERIAVKNIPTKVLESARKFYDEETELLNYEGVTPEISKMVFKTHVPAGTVYIAKHTRFAQVHFQNKVFAEFVKADTLPESVRGEKGFGSSGSKFPS</sequence>
<proteinExistence type="inferred from homology"/>
<reference evidence="5 6" key="1">
    <citation type="submission" date="2016-01" db="EMBL/GenBank/DDBJ databases">
        <title>Isolation and characterization of bacteriophages from East Africa Rift Valley soda lakes.</title>
        <authorList>
            <person name="van Zyl L.J."/>
            <person name="Nemavhulani S."/>
            <person name="Cowan D.A."/>
            <person name="Trindade M.I."/>
        </authorList>
    </citation>
    <scope>NUCLEOTIDE SEQUENCE [LARGE SCALE GENOMIC DNA]</scope>
</reference>
<dbReference type="EC" id="3.6.1.23" evidence="2"/>
<keyword evidence="5" id="KW-0378">Hydrolase</keyword>
<evidence type="ECO:0000256" key="3">
    <source>
        <dbReference type="ARBA" id="ARBA00023080"/>
    </source>
</evidence>
<protein>
    <recommendedName>
        <fullName evidence="2">dUTP diphosphatase</fullName>
        <ecNumber evidence="2">3.6.1.23</ecNumber>
    </recommendedName>
</protein>